<reference evidence="3" key="1">
    <citation type="submission" date="2023-10" db="EMBL/GenBank/DDBJ databases">
        <title>Genome assembly of Pristionchus species.</title>
        <authorList>
            <person name="Yoshida K."/>
            <person name="Sommer R.J."/>
        </authorList>
    </citation>
    <scope>NUCLEOTIDE SEQUENCE</scope>
    <source>
        <strain evidence="3">RS0144</strain>
    </source>
</reference>
<evidence type="ECO:0000313" key="3">
    <source>
        <dbReference type="EMBL" id="GMS95061.1"/>
    </source>
</evidence>
<feature type="transmembrane region" description="Helical" evidence="2">
    <location>
        <begin position="50"/>
        <end position="73"/>
    </location>
</feature>
<keyword evidence="2" id="KW-0472">Membrane</keyword>
<comment type="caution">
    <text evidence="3">The sequence shown here is derived from an EMBL/GenBank/DDBJ whole genome shotgun (WGS) entry which is preliminary data.</text>
</comment>
<evidence type="ECO:0000256" key="1">
    <source>
        <dbReference type="SAM" id="MobiDB-lite"/>
    </source>
</evidence>
<feature type="region of interest" description="Disordered" evidence="1">
    <location>
        <begin position="96"/>
        <end position="127"/>
    </location>
</feature>
<evidence type="ECO:0000256" key="2">
    <source>
        <dbReference type="SAM" id="Phobius"/>
    </source>
</evidence>
<keyword evidence="2" id="KW-0812">Transmembrane</keyword>
<sequence length="127" mass="14833">MLLGQVSILSKNKIEGVELRKSCKILNLLSFWLLFTYLTCMFGSSSQRLWILILFLVQSLIFGPFIFIAHTFCHVNTCTRWYRPSFPGRLYSPCFTTRPQPFVPPLKLPRDEKKHDKPPSPEKRQVT</sequence>
<keyword evidence="2" id="KW-1133">Transmembrane helix</keyword>
<organism evidence="3 4">
    <name type="scientific">Pristionchus entomophagus</name>
    <dbReference type="NCBI Taxonomy" id="358040"/>
    <lineage>
        <taxon>Eukaryota</taxon>
        <taxon>Metazoa</taxon>
        <taxon>Ecdysozoa</taxon>
        <taxon>Nematoda</taxon>
        <taxon>Chromadorea</taxon>
        <taxon>Rhabditida</taxon>
        <taxon>Rhabditina</taxon>
        <taxon>Diplogasteromorpha</taxon>
        <taxon>Diplogasteroidea</taxon>
        <taxon>Neodiplogasteridae</taxon>
        <taxon>Pristionchus</taxon>
    </lineage>
</organism>
<keyword evidence="4" id="KW-1185">Reference proteome</keyword>
<accession>A0AAV5TL21</accession>
<gene>
    <name evidence="3" type="ORF">PENTCL1PPCAC_17235</name>
</gene>
<dbReference type="Proteomes" id="UP001432027">
    <property type="component" value="Unassembled WGS sequence"/>
</dbReference>
<feature type="non-terminal residue" evidence="3">
    <location>
        <position position="127"/>
    </location>
</feature>
<name>A0AAV5TL21_9BILA</name>
<evidence type="ECO:0008006" key="5">
    <source>
        <dbReference type="Google" id="ProtNLM"/>
    </source>
</evidence>
<protein>
    <recommendedName>
        <fullName evidence="5">G protein-coupled receptor</fullName>
    </recommendedName>
</protein>
<feature type="compositionally biased region" description="Basic and acidic residues" evidence="1">
    <location>
        <begin position="108"/>
        <end position="127"/>
    </location>
</feature>
<dbReference type="AlphaFoldDB" id="A0AAV5TL21"/>
<feature type="transmembrane region" description="Helical" evidence="2">
    <location>
        <begin position="25"/>
        <end position="44"/>
    </location>
</feature>
<proteinExistence type="predicted"/>
<evidence type="ECO:0000313" key="4">
    <source>
        <dbReference type="Proteomes" id="UP001432027"/>
    </source>
</evidence>
<dbReference type="EMBL" id="BTSX01000004">
    <property type="protein sequence ID" value="GMS95061.1"/>
    <property type="molecule type" value="Genomic_DNA"/>
</dbReference>